<sequence>MQYPGFPLGGAVSAVLCREVFLFNKDCVESRAFPPPQSGPHLGRRADRELQGVPGSLVHRREDAGVQGTEPGASFEKHLSKGGTPLKGSKGLLLLISRKHHFPSLTMK</sequence>
<accession>A0AAV7KMV7</accession>
<dbReference type="AlphaFoldDB" id="A0AAV7KMV7"/>
<dbReference type="EMBL" id="JANPWB010000016">
    <property type="protein sequence ID" value="KAJ1080561.1"/>
    <property type="molecule type" value="Genomic_DNA"/>
</dbReference>
<name>A0AAV7KMV7_PLEWA</name>
<gene>
    <name evidence="2" type="ORF">NDU88_000756</name>
</gene>
<evidence type="ECO:0000313" key="2">
    <source>
        <dbReference type="EMBL" id="KAJ1080561.1"/>
    </source>
</evidence>
<proteinExistence type="predicted"/>
<reference evidence="2" key="1">
    <citation type="journal article" date="2022" name="bioRxiv">
        <title>Sequencing and chromosome-scale assembly of the giantPleurodeles waltlgenome.</title>
        <authorList>
            <person name="Brown T."/>
            <person name="Elewa A."/>
            <person name="Iarovenko S."/>
            <person name="Subramanian E."/>
            <person name="Araus A.J."/>
            <person name="Petzold A."/>
            <person name="Susuki M."/>
            <person name="Suzuki K.-i.T."/>
            <person name="Hayashi T."/>
            <person name="Toyoda A."/>
            <person name="Oliveira C."/>
            <person name="Osipova E."/>
            <person name="Leigh N.D."/>
            <person name="Simon A."/>
            <person name="Yun M.H."/>
        </authorList>
    </citation>
    <scope>NUCLEOTIDE SEQUENCE</scope>
    <source>
        <strain evidence="2">20211129_DDA</strain>
        <tissue evidence="2">Liver</tissue>
    </source>
</reference>
<feature type="region of interest" description="Disordered" evidence="1">
    <location>
        <begin position="62"/>
        <end position="83"/>
    </location>
</feature>
<dbReference type="Proteomes" id="UP001066276">
    <property type="component" value="Chromosome 12"/>
</dbReference>
<comment type="caution">
    <text evidence="2">The sequence shown here is derived from an EMBL/GenBank/DDBJ whole genome shotgun (WGS) entry which is preliminary data.</text>
</comment>
<organism evidence="2 3">
    <name type="scientific">Pleurodeles waltl</name>
    <name type="common">Iberian ribbed newt</name>
    <dbReference type="NCBI Taxonomy" id="8319"/>
    <lineage>
        <taxon>Eukaryota</taxon>
        <taxon>Metazoa</taxon>
        <taxon>Chordata</taxon>
        <taxon>Craniata</taxon>
        <taxon>Vertebrata</taxon>
        <taxon>Euteleostomi</taxon>
        <taxon>Amphibia</taxon>
        <taxon>Batrachia</taxon>
        <taxon>Caudata</taxon>
        <taxon>Salamandroidea</taxon>
        <taxon>Salamandridae</taxon>
        <taxon>Pleurodelinae</taxon>
        <taxon>Pleurodeles</taxon>
    </lineage>
</organism>
<evidence type="ECO:0000256" key="1">
    <source>
        <dbReference type="SAM" id="MobiDB-lite"/>
    </source>
</evidence>
<evidence type="ECO:0000313" key="3">
    <source>
        <dbReference type="Proteomes" id="UP001066276"/>
    </source>
</evidence>
<keyword evidence="3" id="KW-1185">Reference proteome</keyword>
<protein>
    <submittedName>
        <fullName evidence="2">Uncharacterized protein</fullName>
    </submittedName>
</protein>